<sequence>MTTTNYYFDDRHCYRPYTFSLEANSDSLTPDNALRIVPEFKAGYWPCEANGQWQLIIDLRGKIAYSTETKESIVIHQVGDVPVGYTLQKPQPFDFWDGERWIEDIEQKSSYVIEQQTERKNTLLQEANYQIELLKDAINLDLAESNDQEKLLQWKKYRVLLNRLVIANPSDIVWPEKP</sequence>
<dbReference type="PANTHER" id="PTHR34413:SF2">
    <property type="entry name" value="PROPHAGE TAIL FIBER ASSEMBLY PROTEIN HOMOLOG TFAE-RELATED"/>
    <property type="match status" value="1"/>
</dbReference>
<protein>
    <submittedName>
        <fullName evidence="1">Virus tail fibre assembly protein, lambda gpK</fullName>
    </submittedName>
</protein>
<dbReference type="InterPro" id="IPR051220">
    <property type="entry name" value="TFA_Chaperone"/>
</dbReference>
<evidence type="ECO:0000313" key="2">
    <source>
        <dbReference type="Proteomes" id="UP000226420"/>
    </source>
</evidence>
<evidence type="ECO:0000313" key="1">
    <source>
        <dbReference type="EMBL" id="SFC86708.1"/>
    </source>
</evidence>
<organism evidence="1 2">
    <name type="scientific">Pragia fontium DSM 5563 = ATCC 49100</name>
    <dbReference type="NCBI Taxonomy" id="1122977"/>
    <lineage>
        <taxon>Bacteria</taxon>
        <taxon>Pseudomonadati</taxon>
        <taxon>Pseudomonadota</taxon>
        <taxon>Gammaproteobacteria</taxon>
        <taxon>Enterobacterales</taxon>
        <taxon>Budviciaceae</taxon>
        <taxon>Pragia</taxon>
    </lineage>
</organism>
<dbReference type="EMBL" id="FOLW01000005">
    <property type="protein sequence ID" value="SFC86708.1"/>
    <property type="molecule type" value="Genomic_DNA"/>
</dbReference>
<dbReference type="PANTHER" id="PTHR34413">
    <property type="entry name" value="PROPHAGE TAIL FIBER ASSEMBLY PROTEIN HOMOLOG TFAE-RELATED-RELATED"/>
    <property type="match status" value="1"/>
</dbReference>
<dbReference type="Proteomes" id="UP000226420">
    <property type="component" value="Unassembled WGS sequence"/>
</dbReference>
<proteinExistence type="predicted"/>
<reference evidence="1 2" key="1">
    <citation type="submission" date="2016-10" db="EMBL/GenBank/DDBJ databases">
        <authorList>
            <person name="Varghese N."/>
            <person name="Submissions S."/>
        </authorList>
    </citation>
    <scope>NUCLEOTIDE SEQUENCE [LARGE SCALE GENOMIC DNA]</scope>
    <source>
        <strain evidence="1 2">DSM 5563</strain>
    </source>
</reference>
<name>A0AAJ4WAQ4_9GAMM</name>
<dbReference type="Pfam" id="PF02413">
    <property type="entry name" value="Caudo_TAP"/>
    <property type="match status" value="1"/>
</dbReference>
<comment type="caution">
    <text evidence="1">The sequence shown here is derived from an EMBL/GenBank/DDBJ whole genome shotgun (WGS) entry which is preliminary data.</text>
</comment>
<accession>A0AAJ4WAQ4</accession>
<gene>
    <name evidence="1" type="ORF">SAMN02745723_10535</name>
</gene>
<dbReference type="InterPro" id="IPR003458">
    <property type="entry name" value="Phage_T4_Gp38_tail_assem"/>
</dbReference>
<dbReference type="AlphaFoldDB" id="A0AAJ4WAQ4"/>
<dbReference type="RefSeq" id="WP_047781548.1">
    <property type="nucleotide sequence ID" value="NZ_FOLW01000005.1"/>
</dbReference>